<evidence type="ECO:0000313" key="1">
    <source>
        <dbReference type="EMBL" id="RRJ65385.1"/>
    </source>
</evidence>
<dbReference type="AlphaFoldDB" id="A0A3P3U534"/>
<sequence>MNACFKQLFHGDYCHLHAPPKFGFFVMLPPQVSFPDKTLKREHPWRNPPACVITPSINIP</sequence>
<dbReference type="EMBL" id="RRCN01000001">
    <property type="protein sequence ID" value="RRJ65385.1"/>
    <property type="molecule type" value="Genomic_DNA"/>
</dbReference>
<name>A0A3P3U534_9BACL</name>
<protein>
    <submittedName>
        <fullName evidence="1">Uncharacterized protein</fullName>
    </submittedName>
</protein>
<dbReference type="OrthoDB" id="2627101at2"/>
<dbReference type="Proteomes" id="UP000267017">
    <property type="component" value="Unassembled WGS sequence"/>
</dbReference>
<organism evidence="1 2">
    <name type="scientific">Paenibacillus oralis</name>
    <dbReference type="NCBI Taxonomy" id="2490856"/>
    <lineage>
        <taxon>Bacteria</taxon>
        <taxon>Bacillati</taxon>
        <taxon>Bacillota</taxon>
        <taxon>Bacilli</taxon>
        <taxon>Bacillales</taxon>
        <taxon>Paenibacillaceae</taxon>
        <taxon>Paenibacillus</taxon>
    </lineage>
</organism>
<evidence type="ECO:0000313" key="2">
    <source>
        <dbReference type="Proteomes" id="UP000267017"/>
    </source>
</evidence>
<keyword evidence="2" id="KW-1185">Reference proteome</keyword>
<reference evidence="1 2" key="1">
    <citation type="submission" date="2018-11" db="EMBL/GenBank/DDBJ databases">
        <title>Genome sequencing of Paenibacillus sp. KCOM 3021 (= ChDC PVNT-B20).</title>
        <authorList>
            <person name="Kook J.-K."/>
            <person name="Park S.-N."/>
            <person name="Lim Y.K."/>
        </authorList>
    </citation>
    <scope>NUCLEOTIDE SEQUENCE [LARGE SCALE GENOMIC DNA]</scope>
    <source>
        <strain evidence="1 2">KCOM 3021</strain>
    </source>
</reference>
<gene>
    <name evidence="1" type="ORF">EHV15_22560</name>
</gene>
<accession>A0A3P3U534</accession>
<comment type="caution">
    <text evidence="1">The sequence shown here is derived from an EMBL/GenBank/DDBJ whole genome shotgun (WGS) entry which is preliminary data.</text>
</comment>
<proteinExistence type="predicted"/>